<feature type="compositionally biased region" description="Basic and acidic residues" evidence="1">
    <location>
        <begin position="1"/>
        <end position="14"/>
    </location>
</feature>
<protein>
    <submittedName>
        <fullName evidence="2">Uncharacterized protein</fullName>
    </submittedName>
</protein>
<organism evidence="2 3">
    <name type="scientific">Opisthorchis viverrini</name>
    <name type="common">Southeast Asian liver fluke</name>
    <dbReference type="NCBI Taxonomy" id="6198"/>
    <lineage>
        <taxon>Eukaryota</taxon>
        <taxon>Metazoa</taxon>
        <taxon>Spiralia</taxon>
        <taxon>Lophotrochozoa</taxon>
        <taxon>Platyhelminthes</taxon>
        <taxon>Trematoda</taxon>
        <taxon>Digenea</taxon>
        <taxon>Opisthorchiida</taxon>
        <taxon>Opisthorchiata</taxon>
        <taxon>Opisthorchiidae</taxon>
        <taxon>Opisthorchis</taxon>
    </lineage>
</organism>
<gene>
    <name evidence="2" type="ORF">T265_12341</name>
</gene>
<sequence length="92" mass="10238">MEKLNTGDGIRSEIRLPPAEQTVSKSSSLRIRNCGSSNAIRHVPHVGSTLKCGNKKVTLSVLNNEMVFRVRNLAWFDEWVKASNGLKLDCIN</sequence>
<proteinExistence type="predicted"/>
<dbReference type="KEGG" id="ovi:T265_12341"/>
<evidence type="ECO:0000313" key="2">
    <source>
        <dbReference type="EMBL" id="KER18205.1"/>
    </source>
</evidence>
<accession>A0A074Z4J8</accession>
<dbReference type="Proteomes" id="UP000054324">
    <property type="component" value="Unassembled WGS sequence"/>
</dbReference>
<evidence type="ECO:0000313" key="3">
    <source>
        <dbReference type="Proteomes" id="UP000054324"/>
    </source>
</evidence>
<dbReference type="GeneID" id="20326509"/>
<reference evidence="2 3" key="1">
    <citation type="submission" date="2013-11" db="EMBL/GenBank/DDBJ databases">
        <title>Opisthorchis viverrini - life in the bile duct.</title>
        <authorList>
            <person name="Young N.D."/>
            <person name="Nagarajan N."/>
            <person name="Lin S.J."/>
            <person name="Korhonen P.K."/>
            <person name="Jex A.R."/>
            <person name="Hall R.S."/>
            <person name="Safavi-Hemami H."/>
            <person name="Kaewkong W."/>
            <person name="Bertrand D."/>
            <person name="Gao S."/>
            <person name="Seet Q."/>
            <person name="Wongkham S."/>
            <person name="Teh B.T."/>
            <person name="Wongkham C."/>
            <person name="Intapan P.M."/>
            <person name="Maleewong W."/>
            <person name="Yang X."/>
            <person name="Hu M."/>
            <person name="Wang Z."/>
            <person name="Hofmann A."/>
            <person name="Sternberg P.W."/>
            <person name="Tan P."/>
            <person name="Wang J."/>
            <person name="Gasser R.B."/>
        </authorList>
    </citation>
    <scope>NUCLEOTIDE SEQUENCE [LARGE SCALE GENOMIC DNA]</scope>
</reference>
<evidence type="ECO:0000256" key="1">
    <source>
        <dbReference type="SAM" id="MobiDB-lite"/>
    </source>
</evidence>
<dbReference type="CTD" id="20326509"/>
<dbReference type="EMBL" id="KL606368">
    <property type="protein sequence ID" value="KER18205.1"/>
    <property type="molecule type" value="Genomic_DNA"/>
</dbReference>
<name>A0A074Z4J8_OPIVI</name>
<keyword evidence="3" id="KW-1185">Reference proteome</keyword>
<feature type="region of interest" description="Disordered" evidence="1">
    <location>
        <begin position="1"/>
        <end position="28"/>
    </location>
</feature>
<dbReference type="AlphaFoldDB" id="A0A074Z4J8"/>
<dbReference type="RefSeq" id="XP_009178048.1">
    <property type="nucleotide sequence ID" value="XM_009179784.1"/>
</dbReference>